<dbReference type="InterPro" id="IPR000217">
    <property type="entry name" value="Tubulin"/>
</dbReference>
<dbReference type="InterPro" id="IPR018316">
    <property type="entry name" value="Tubulin/FtsZ_2-layer-sand-dom"/>
</dbReference>
<dbReference type="EMBL" id="ML009123">
    <property type="protein sequence ID" value="RKO98046.1"/>
    <property type="molecule type" value="Genomic_DNA"/>
</dbReference>
<evidence type="ECO:0000256" key="1">
    <source>
        <dbReference type="ARBA" id="ARBA00009636"/>
    </source>
</evidence>
<dbReference type="GO" id="GO:0005874">
    <property type="term" value="C:microtubule"/>
    <property type="evidence" value="ECO:0007669"/>
    <property type="project" value="UniProtKB-KW"/>
</dbReference>
<dbReference type="EMBL" id="ML014177">
    <property type="protein sequence ID" value="RKP01296.1"/>
    <property type="molecule type" value="Genomic_DNA"/>
</dbReference>
<evidence type="ECO:0000313" key="8">
    <source>
        <dbReference type="EMBL" id="RKO98046.1"/>
    </source>
</evidence>
<dbReference type="Gene3D" id="3.40.50.1440">
    <property type="entry name" value="Tubulin/FtsZ, GTPase domain"/>
    <property type="match status" value="1"/>
</dbReference>
<dbReference type="InterPro" id="IPR036525">
    <property type="entry name" value="Tubulin/FtsZ_GTPase_sf"/>
</dbReference>
<keyword evidence="2 5" id="KW-0493">Microtubule</keyword>
<dbReference type="InterPro" id="IPR017975">
    <property type="entry name" value="Tubulin_CS"/>
</dbReference>
<dbReference type="InterPro" id="IPR008280">
    <property type="entry name" value="Tub_FtsZ_C"/>
</dbReference>
<dbReference type="InterPro" id="IPR023123">
    <property type="entry name" value="Tubulin_C"/>
</dbReference>
<dbReference type="STRING" id="1555241.A0A4P9X242"/>
<feature type="domain" description="Tubulin/FtsZ GTPase" evidence="6">
    <location>
        <begin position="70"/>
        <end position="265"/>
    </location>
</feature>
<dbReference type="Pfam" id="PF03953">
    <property type="entry name" value="Tubulin_C"/>
    <property type="match status" value="1"/>
</dbReference>
<dbReference type="PRINTS" id="PR01519">
    <property type="entry name" value="EPSLNTUBULIN"/>
</dbReference>
<dbReference type="SMART" id="SM00864">
    <property type="entry name" value="Tubulin"/>
    <property type="match status" value="1"/>
</dbReference>
<protein>
    <submittedName>
        <fullName evidence="8">Tubulin epsilon chain</fullName>
    </submittedName>
</protein>
<reference evidence="9" key="2">
    <citation type="submission" date="2018-04" db="EMBL/GenBank/DDBJ databases">
        <title>Leveraging single-cell genomics to expand the Fungal Tree of Life.</title>
        <authorList>
            <consortium name="DOE Joint Genome Institute"/>
            <person name="Ahrendt S.R."/>
            <person name="Quandt C.A."/>
            <person name="Ciobanu D."/>
            <person name="Clum A."/>
            <person name="Salamov A."/>
            <person name="Andreopoulos B."/>
            <person name="Cheng J.-F."/>
            <person name="Woyke T."/>
            <person name="Pelin A."/>
            <person name="Henrissat B."/>
            <person name="Benny G.L."/>
            <person name="Smith M.E."/>
            <person name="James T.Y."/>
            <person name="Grigoriev I.V."/>
        </authorList>
    </citation>
    <scope>NUCLEOTIDE SEQUENCE</scope>
    <source>
        <strain evidence="9">ATCC 52028</strain>
    </source>
</reference>
<dbReference type="InterPro" id="IPR004057">
    <property type="entry name" value="Epsilon_tubulin"/>
</dbReference>
<dbReference type="OrthoDB" id="1662883at2759"/>
<sequence length="452" mass="50667">MAQNIVIQVGQCGNQIGSRFWEMALQEHAAHNPHGYFDSAMSTFFRNNPRRSHPAAKSSHAFDETERIHDLKVRGVAIDMEEGVINHIRSSPLGHFFGEDQYITSQSGCGNNWGRGYVEYGELYHERIEETLRRQAERCDVLQGIFMTHSLGGGTGSGLGSYVFDLISDMWPTQYKFSMAAWPSEVDDVVTSPYNSILALDALIRSADCVLPLDNNHLLKMAGDAHRASETPGPGDFKERRVWDAANSLAGRVLLDMTSSMRFEGGMNVDLNDIVTNLVPFPRQKFVLASIPSSPSLGLTALKPAQSATIFREILHPKTQLMAAEPSRGTYLACALLLRGPFTLVDIRRNVDLLRGQMTFVHWQADAWKVGLCYKPSYTGSRGILTLANNTSILKCFQEMERRFLRLYRRRANLHHYLQFLEVSQFTQALDNLRDVVAQYHESGKPPPSVSG</sequence>
<dbReference type="Proteomes" id="UP000268535">
    <property type="component" value="Unassembled WGS sequence"/>
</dbReference>
<dbReference type="SUPFAM" id="SSF55307">
    <property type="entry name" value="Tubulin C-terminal domain-like"/>
    <property type="match status" value="1"/>
</dbReference>
<comment type="similarity">
    <text evidence="1 5">Belongs to the tubulin family.</text>
</comment>
<evidence type="ECO:0000259" key="6">
    <source>
        <dbReference type="SMART" id="SM00864"/>
    </source>
</evidence>
<evidence type="ECO:0000259" key="7">
    <source>
        <dbReference type="SMART" id="SM00865"/>
    </source>
</evidence>
<evidence type="ECO:0000256" key="5">
    <source>
        <dbReference type="RuleBase" id="RU000352"/>
    </source>
</evidence>
<organism evidence="8 10">
    <name type="scientific">Caulochytrium protostelioides</name>
    <dbReference type="NCBI Taxonomy" id="1555241"/>
    <lineage>
        <taxon>Eukaryota</taxon>
        <taxon>Fungi</taxon>
        <taxon>Fungi incertae sedis</taxon>
        <taxon>Chytridiomycota</taxon>
        <taxon>Chytridiomycota incertae sedis</taxon>
        <taxon>Chytridiomycetes</taxon>
        <taxon>Caulochytriales</taxon>
        <taxon>Caulochytriaceae</taxon>
        <taxon>Caulochytrium</taxon>
    </lineage>
</organism>
<dbReference type="PRINTS" id="PR01161">
    <property type="entry name" value="TUBULIN"/>
</dbReference>
<dbReference type="GO" id="GO:0007017">
    <property type="term" value="P:microtubule-based process"/>
    <property type="evidence" value="ECO:0007669"/>
    <property type="project" value="InterPro"/>
</dbReference>
<dbReference type="AlphaFoldDB" id="A0A4P9X242"/>
<accession>A0A4P9X242</accession>
<dbReference type="SMART" id="SM00865">
    <property type="entry name" value="Tubulin_C"/>
    <property type="match status" value="1"/>
</dbReference>
<reference evidence="10 11" key="1">
    <citation type="journal article" date="2018" name="Nat. Microbiol.">
        <title>Leveraging single-cell genomics to expand the fungal tree of life.</title>
        <authorList>
            <person name="Ahrendt S.R."/>
            <person name="Quandt C.A."/>
            <person name="Ciobanu D."/>
            <person name="Clum A."/>
            <person name="Salamov A."/>
            <person name="Andreopoulos B."/>
            <person name="Cheng J.F."/>
            <person name="Woyke T."/>
            <person name="Pelin A."/>
            <person name="Henrissat B."/>
            <person name="Reynolds N.K."/>
            <person name="Benny G.L."/>
            <person name="Smith M.E."/>
            <person name="James T.Y."/>
            <person name="Grigoriev I.V."/>
        </authorList>
    </citation>
    <scope>NUCLEOTIDE SEQUENCE [LARGE SCALE GENOMIC DNA]</scope>
    <source>
        <strain evidence="10 11">ATCC 52028</strain>
    </source>
</reference>
<evidence type="ECO:0000256" key="3">
    <source>
        <dbReference type="ARBA" id="ARBA00022741"/>
    </source>
</evidence>
<dbReference type="Pfam" id="PF00091">
    <property type="entry name" value="Tubulin"/>
    <property type="match status" value="1"/>
</dbReference>
<keyword evidence="11" id="KW-1185">Reference proteome</keyword>
<evidence type="ECO:0000313" key="10">
    <source>
        <dbReference type="Proteomes" id="UP000268535"/>
    </source>
</evidence>
<keyword evidence="3 5" id="KW-0547">Nucleotide-binding</keyword>
<dbReference type="InterPro" id="IPR003008">
    <property type="entry name" value="Tubulin_FtsZ_GTPase"/>
</dbReference>
<evidence type="ECO:0000313" key="11">
    <source>
        <dbReference type="Proteomes" id="UP000274922"/>
    </source>
</evidence>
<feature type="domain" description="Tubulin/FtsZ 2-layer sandwich" evidence="7">
    <location>
        <begin position="267"/>
        <end position="402"/>
    </location>
</feature>
<dbReference type="Proteomes" id="UP000274922">
    <property type="component" value="Unassembled WGS sequence"/>
</dbReference>
<dbReference type="Gene3D" id="1.10.287.600">
    <property type="entry name" value="Helix hairpin bin"/>
    <property type="match status" value="1"/>
</dbReference>
<dbReference type="PANTHER" id="PTHR11588">
    <property type="entry name" value="TUBULIN"/>
    <property type="match status" value="1"/>
</dbReference>
<dbReference type="PROSITE" id="PS00227">
    <property type="entry name" value="TUBULIN"/>
    <property type="match status" value="1"/>
</dbReference>
<keyword evidence="4 5" id="KW-0342">GTP-binding</keyword>
<evidence type="ECO:0000313" key="9">
    <source>
        <dbReference type="EMBL" id="RKP01296.1"/>
    </source>
</evidence>
<reference evidence="8" key="3">
    <citation type="submission" date="2018-08" db="EMBL/GenBank/DDBJ databases">
        <title>Leveraging single-cell genomics to expand the Fungal Tree of Life.</title>
        <authorList>
            <consortium name="DOE Joint Genome Institute"/>
            <person name="Ahrendt S.R."/>
            <person name="Quandt C.A."/>
            <person name="Ciobanu D."/>
            <person name="Clum A."/>
            <person name="Salamov A."/>
            <person name="Andreopoulos B."/>
            <person name="Cheng J.-F."/>
            <person name="Woyke T."/>
            <person name="Pelin A."/>
            <person name="Henrissat B."/>
            <person name="Reynolds N."/>
            <person name="Benny G.L."/>
            <person name="Smith M.E."/>
            <person name="James T.Y."/>
            <person name="Grigoriev I.V."/>
        </authorList>
    </citation>
    <scope>NUCLEOTIDE SEQUENCE</scope>
    <source>
        <strain evidence="8">ATCC 52028</strain>
    </source>
</reference>
<proteinExistence type="inferred from homology"/>
<evidence type="ECO:0000256" key="4">
    <source>
        <dbReference type="ARBA" id="ARBA00023134"/>
    </source>
</evidence>
<name>A0A4P9X242_9FUNG</name>
<evidence type="ECO:0000256" key="2">
    <source>
        <dbReference type="ARBA" id="ARBA00022701"/>
    </source>
</evidence>
<dbReference type="GO" id="GO:0005525">
    <property type="term" value="F:GTP binding"/>
    <property type="evidence" value="ECO:0007669"/>
    <property type="project" value="UniProtKB-UniRule"/>
</dbReference>
<dbReference type="SUPFAM" id="SSF52490">
    <property type="entry name" value="Tubulin nucleotide-binding domain-like"/>
    <property type="match status" value="1"/>
</dbReference>
<gene>
    <name evidence="8" type="ORF">CAUPRSCDRAFT_5527</name>
    <name evidence="9" type="ORF">CXG81DRAFT_12192</name>
</gene>